<dbReference type="GO" id="GO:0032153">
    <property type="term" value="C:cell division site"/>
    <property type="evidence" value="ECO:0007669"/>
    <property type="project" value="TreeGrafter"/>
</dbReference>
<evidence type="ECO:0000256" key="1">
    <source>
        <dbReference type="ARBA" id="ARBA00004141"/>
    </source>
</evidence>
<feature type="transmembrane region" description="Helical" evidence="17">
    <location>
        <begin position="192"/>
        <end position="209"/>
    </location>
</feature>
<comment type="subcellular location">
    <subcellularLocation>
        <location evidence="1">Membrane</location>
        <topology evidence="1">Multi-pass membrane protein</topology>
    </subcellularLocation>
</comment>
<dbReference type="InterPro" id="IPR018365">
    <property type="entry name" value="Cell_cycle_FtsW-rel_CS"/>
</dbReference>
<evidence type="ECO:0000256" key="9">
    <source>
        <dbReference type="ARBA" id="ARBA00032370"/>
    </source>
</evidence>
<evidence type="ECO:0000256" key="13">
    <source>
        <dbReference type="ARBA" id="ARBA00041418"/>
    </source>
</evidence>
<dbReference type="GO" id="GO:0015648">
    <property type="term" value="F:lipid-linked peptidoglycan transporter activity"/>
    <property type="evidence" value="ECO:0007669"/>
    <property type="project" value="TreeGrafter"/>
</dbReference>
<evidence type="ECO:0000256" key="2">
    <source>
        <dbReference type="ARBA" id="ARBA00022676"/>
    </source>
</evidence>
<keyword evidence="3" id="KW-0808">Transferase</keyword>
<evidence type="ECO:0000256" key="14">
    <source>
        <dbReference type="ARBA" id="ARBA00044770"/>
    </source>
</evidence>
<evidence type="ECO:0000313" key="19">
    <source>
        <dbReference type="Proteomes" id="UP001229251"/>
    </source>
</evidence>
<keyword evidence="4 17" id="KW-0812">Transmembrane</keyword>
<dbReference type="GO" id="GO:0008955">
    <property type="term" value="F:peptidoglycan glycosyltransferase activity"/>
    <property type="evidence" value="ECO:0007669"/>
    <property type="project" value="UniProtKB-EC"/>
</dbReference>
<comment type="catalytic activity">
    <reaction evidence="15">
        <text>[GlcNAc-(1-&gt;4)-Mur2Ac(oyl-L-Ala-gamma-D-Glu-L-Lys-D-Ala-D-Ala)](n)-di-trans,octa-cis-undecaprenyl diphosphate + beta-D-GlcNAc-(1-&gt;4)-Mur2Ac(oyl-L-Ala-gamma-D-Glu-L-Lys-D-Ala-D-Ala)-di-trans,octa-cis-undecaprenyl diphosphate = [GlcNAc-(1-&gt;4)-Mur2Ac(oyl-L-Ala-gamma-D-Glu-L-Lys-D-Ala-D-Ala)](n+1)-di-trans,octa-cis-undecaprenyl diphosphate + di-trans,octa-cis-undecaprenyl diphosphate + H(+)</text>
        <dbReference type="Rhea" id="RHEA:23708"/>
        <dbReference type="Rhea" id="RHEA-COMP:9602"/>
        <dbReference type="Rhea" id="RHEA-COMP:9603"/>
        <dbReference type="ChEBI" id="CHEBI:15378"/>
        <dbReference type="ChEBI" id="CHEBI:58405"/>
        <dbReference type="ChEBI" id="CHEBI:60033"/>
        <dbReference type="ChEBI" id="CHEBI:78435"/>
        <dbReference type="EC" id="2.4.99.28"/>
    </reaction>
</comment>
<keyword evidence="8 17" id="KW-0472">Membrane</keyword>
<reference evidence="18" key="1">
    <citation type="submission" date="2023-05" db="EMBL/GenBank/DDBJ databases">
        <title>Cataloging the Phylogenetic Diversity of Human Bladder Bacteria.</title>
        <authorList>
            <person name="Du J."/>
        </authorList>
    </citation>
    <scope>NUCLEOTIDE SEQUENCE</scope>
    <source>
        <strain evidence="18">UMB1231</strain>
    </source>
</reference>
<dbReference type="RefSeq" id="WP_006909007.1">
    <property type="nucleotide sequence ID" value="NZ_CP138857.1"/>
</dbReference>
<comment type="similarity">
    <text evidence="11">Belongs to the SEDS family. FtsW subfamily.</text>
</comment>
<dbReference type="PANTHER" id="PTHR30474:SF2">
    <property type="entry name" value="PEPTIDOGLYCAN GLYCOSYLTRANSFERASE FTSW-RELATED"/>
    <property type="match status" value="1"/>
</dbReference>
<evidence type="ECO:0000256" key="6">
    <source>
        <dbReference type="ARBA" id="ARBA00022984"/>
    </source>
</evidence>
<feature type="transmembrane region" description="Helical" evidence="17">
    <location>
        <begin position="139"/>
        <end position="156"/>
    </location>
</feature>
<keyword evidence="2" id="KW-0328">Glycosyltransferase</keyword>
<comment type="function">
    <text evidence="16">Peptidoglycan polymerase that is essential for cell division.</text>
</comment>
<evidence type="ECO:0000256" key="10">
    <source>
        <dbReference type="ARBA" id="ARBA00033270"/>
    </source>
</evidence>
<keyword evidence="5" id="KW-0133">Cell shape</keyword>
<dbReference type="EMBL" id="JASOOE010000020">
    <property type="protein sequence ID" value="MDK7188005.1"/>
    <property type="molecule type" value="Genomic_DNA"/>
</dbReference>
<name>A0AAJ1Q5U7_9LACT</name>
<proteinExistence type="inferred from homology"/>
<feature type="transmembrane region" description="Helical" evidence="17">
    <location>
        <begin position="69"/>
        <end position="89"/>
    </location>
</feature>
<keyword evidence="7 17" id="KW-1133">Transmembrane helix</keyword>
<dbReference type="Pfam" id="PF01098">
    <property type="entry name" value="FTSW_RODA_SPOVE"/>
    <property type="match status" value="1"/>
</dbReference>
<dbReference type="AlphaFoldDB" id="A0AAJ1Q5U7"/>
<dbReference type="InterPro" id="IPR001182">
    <property type="entry name" value="FtsW/RodA"/>
</dbReference>
<evidence type="ECO:0000313" key="18">
    <source>
        <dbReference type="EMBL" id="MDK7188005.1"/>
    </source>
</evidence>
<feature type="transmembrane region" description="Helical" evidence="17">
    <location>
        <begin position="216"/>
        <end position="234"/>
    </location>
</feature>
<evidence type="ECO:0000256" key="12">
    <source>
        <dbReference type="ARBA" id="ARBA00041185"/>
    </source>
</evidence>
<dbReference type="GO" id="GO:0005886">
    <property type="term" value="C:plasma membrane"/>
    <property type="evidence" value="ECO:0007669"/>
    <property type="project" value="TreeGrafter"/>
</dbReference>
<dbReference type="EC" id="2.4.99.28" evidence="14"/>
<dbReference type="PROSITE" id="PS00428">
    <property type="entry name" value="FTSW_RODA_SPOVE"/>
    <property type="match status" value="1"/>
</dbReference>
<evidence type="ECO:0000256" key="7">
    <source>
        <dbReference type="ARBA" id="ARBA00022989"/>
    </source>
</evidence>
<organism evidence="18 19">
    <name type="scientific">Facklamia hominis</name>
    <dbReference type="NCBI Taxonomy" id="178214"/>
    <lineage>
        <taxon>Bacteria</taxon>
        <taxon>Bacillati</taxon>
        <taxon>Bacillota</taxon>
        <taxon>Bacilli</taxon>
        <taxon>Lactobacillales</taxon>
        <taxon>Aerococcaceae</taxon>
        <taxon>Facklamia</taxon>
    </lineage>
</organism>
<evidence type="ECO:0000256" key="11">
    <source>
        <dbReference type="ARBA" id="ARBA00038053"/>
    </source>
</evidence>
<evidence type="ECO:0000256" key="4">
    <source>
        <dbReference type="ARBA" id="ARBA00022692"/>
    </source>
</evidence>
<dbReference type="GO" id="GO:0009252">
    <property type="term" value="P:peptidoglycan biosynthetic process"/>
    <property type="evidence" value="ECO:0007669"/>
    <property type="project" value="UniProtKB-KW"/>
</dbReference>
<evidence type="ECO:0000256" key="8">
    <source>
        <dbReference type="ARBA" id="ARBA00023136"/>
    </source>
</evidence>
<evidence type="ECO:0000256" key="5">
    <source>
        <dbReference type="ARBA" id="ARBA00022960"/>
    </source>
</evidence>
<evidence type="ECO:0000256" key="17">
    <source>
        <dbReference type="SAM" id="Phobius"/>
    </source>
</evidence>
<feature type="transmembrane region" description="Helical" evidence="17">
    <location>
        <begin position="168"/>
        <end position="186"/>
    </location>
</feature>
<sequence length="425" mass="48395">MNQPFPNKIGSTHTQDKTTKSRFLQRWHEYRQMLVLMDPWILGTVLILLIISCFLIFSASFNSSPLTVLFKQLMAIIVGILMSVCLMFFPQKLYRSVFWQNVALTLLVIMIFYATYFGHEAGGASSWIDLGFFNLQPSELLKIMTLLLLARLSVEFKRTYLLKYEKSVFWRGYYSILLWGLSIFLITRQPDFGTALIIFLVFIGVLAIYHAPYQKNIKWALVFLGFYLFAYWFLDHFSDQLIKLNGHIFQRLGSFTNPFRYQLEDGFQVVKSYQAFANGGLFGKGLGQGTVKLVLPAAHTDFILAVAAEEFGFVGVSVITGLLFFLMAYLLRLSATLTIRFNRVFVSGVALLIFIQSMINIGGLTGLIPLTGVTLPFISSGGTSIITNLLLVALVQKFYVEERYQRLKARQGDNRFYIGGIKRDL</sequence>
<evidence type="ECO:0000256" key="3">
    <source>
        <dbReference type="ARBA" id="ARBA00022679"/>
    </source>
</evidence>
<feature type="transmembrane region" description="Helical" evidence="17">
    <location>
        <begin position="101"/>
        <end position="119"/>
    </location>
</feature>
<feature type="transmembrane region" description="Helical" evidence="17">
    <location>
        <begin position="377"/>
        <end position="400"/>
    </location>
</feature>
<comment type="caution">
    <text evidence="18">The sequence shown here is derived from an EMBL/GenBank/DDBJ whole genome shotgun (WGS) entry which is preliminary data.</text>
</comment>
<dbReference type="GO" id="GO:0008360">
    <property type="term" value="P:regulation of cell shape"/>
    <property type="evidence" value="ECO:0007669"/>
    <property type="project" value="UniProtKB-KW"/>
</dbReference>
<evidence type="ECO:0000256" key="16">
    <source>
        <dbReference type="ARBA" id="ARBA00049966"/>
    </source>
</evidence>
<protein>
    <recommendedName>
        <fullName evidence="12">Probable peptidoglycan glycosyltransferase FtsW</fullName>
        <ecNumber evidence="14">2.4.99.28</ecNumber>
    </recommendedName>
    <alternativeName>
        <fullName evidence="13">Cell division protein FtsW</fullName>
    </alternativeName>
    <alternativeName>
        <fullName evidence="10">Cell wall polymerase</fullName>
    </alternativeName>
    <alternativeName>
        <fullName evidence="9">Peptidoglycan polymerase</fullName>
    </alternativeName>
</protein>
<accession>A0AAJ1Q5U7</accession>
<feature type="transmembrane region" description="Helical" evidence="17">
    <location>
        <begin position="311"/>
        <end position="332"/>
    </location>
</feature>
<feature type="transmembrane region" description="Helical" evidence="17">
    <location>
        <begin position="344"/>
        <end position="371"/>
    </location>
</feature>
<dbReference type="Proteomes" id="UP001229251">
    <property type="component" value="Unassembled WGS sequence"/>
</dbReference>
<dbReference type="PANTHER" id="PTHR30474">
    <property type="entry name" value="CELL CYCLE PROTEIN"/>
    <property type="match status" value="1"/>
</dbReference>
<feature type="transmembrane region" description="Helical" evidence="17">
    <location>
        <begin position="34"/>
        <end position="57"/>
    </location>
</feature>
<evidence type="ECO:0000256" key="15">
    <source>
        <dbReference type="ARBA" id="ARBA00049902"/>
    </source>
</evidence>
<keyword evidence="6" id="KW-0573">Peptidoglycan synthesis</keyword>
<dbReference type="GO" id="GO:0051301">
    <property type="term" value="P:cell division"/>
    <property type="evidence" value="ECO:0007669"/>
    <property type="project" value="InterPro"/>
</dbReference>
<gene>
    <name evidence="18" type="ORF">QP433_08420</name>
</gene>